<sequence>MKQFSKILFVMLFCTVAKEVQGQIKGRVMESSESGAPFATVQLLSSKDSSMVKGAITDEEGEFVIQTANPGEYLLGISSIGYSSYKGEVFTYNGDLKVLSPIVLSESAVALDEVVVKGQRPVMERKSDRFVMDVTASSFQADNLMDIFRALPFVQISDGGIAINGRPNVLIVLDNVQMPGATMNTILENMTGDEIENIEFITNPSSRYPSNINSVIRITTKKSKNYGLTGSARGNFSQGVKFRGSGGVSLIYRKEKWFADLNVNYSSNNFFLDRNGYRTMTIDGVPRVFNEAYESITVWNTLMLRGRVEYSFSPKHAFGIQANYSNKDVPDRSLSNNQIGFSNNIGGVADSTLVSDAITYGYQNTQNYSAYYSGKLDDKGRRMDLVLTYTPIGNRNSDEMFFQDMLSSEGDLLANLPVVRNTAVSNAKIYVGQLDFELPFENGWNGTAGAKVTLSTNKTRPFQEVKQNDLFVKEEEFSFQNDFEEQIWAGYGSLGKTFGKTTIDAGLRVEHSTMLVQDLVESSVPVDRVFTDFFPTLMISRPLSEQVIMSFNYRETISRPGFSVLTPYRIYRDDFTIMEGNPELRPQYNRFLTINSVIKENLFLELEYKQERDVYTHIPELVDNTMILKMRNFDLDYYSLTMNYSYQFTDWWSGSVFGMGALYDGRMFQENFRDIEIPQSFFHTLGINNTLSLPKNLKLDLGYNYTGPFHYGLVKTITNQFTRIALSGGLFENKLRYTISALDVFRGSFEGGEITSFNTFMRSVDYRDARRFQIGLVYSFGKKTVKRASSKGLGNEDVIDRVD</sequence>
<feature type="domain" description="Outer membrane protein beta-barrel" evidence="4">
    <location>
        <begin position="375"/>
        <end position="778"/>
    </location>
</feature>
<dbReference type="Gene3D" id="2.60.40.1120">
    <property type="entry name" value="Carboxypeptidase-like, regulatory domain"/>
    <property type="match status" value="1"/>
</dbReference>
<dbReference type="InterPro" id="IPR008969">
    <property type="entry name" value="CarboxyPept-like_regulatory"/>
</dbReference>
<organism evidence="5 6">
    <name type="scientific">Belliella alkalica</name>
    <dbReference type="NCBI Taxonomy" id="1730871"/>
    <lineage>
        <taxon>Bacteria</taxon>
        <taxon>Pseudomonadati</taxon>
        <taxon>Bacteroidota</taxon>
        <taxon>Cytophagia</taxon>
        <taxon>Cytophagales</taxon>
        <taxon>Cyclobacteriaceae</taxon>
        <taxon>Belliella</taxon>
    </lineage>
</organism>
<dbReference type="Pfam" id="PF14905">
    <property type="entry name" value="OMP_b-brl_3"/>
    <property type="match status" value="1"/>
</dbReference>
<evidence type="ECO:0000259" key="4">
    <source>
        <dbReference type="Pfam" id="PF14905"/>
    </source>
</evidence>
<dbReference type="Proteomes" id="UP001165430">
    <property type="component" value="Unassembled WGS sequence"/>
</dbReference>
<dbReference type="Gene3D" id="2.40.170.20">
    <property type="entry name" value="TonB-dependent receptor, beta-barrel domain"/>
    <property type="match status" value="1"/>
</dbReference>
<dbReference type="Pfam" id="PF13715">
    <property type="entry name" value="CarbopepD_reg_2"/>
    <property type="match status" value="1"/>
</dbReference>
<gene>
    <name evidence="5" type="ORF">MM213_04925</name>
</gene>
<comment type="caution">
    <text evidence="5">The sequence shown here is derived from an EMBL/GenBank/DDBJ whole genome shotgun (WGS) entry which is preliminary data.</text>
</comment>
<evidence type="ECO:0000313" key="5">
    <source>
        <dbReference type="EMBL" id="MCH7412819.1"/>
    </source>
</evidence>
<evidence type="ECO:0000256" key="3">
    <source>
        <dbReference type="ARBA" id="ARBA00023237"/>
    </source>
</evidence>
<dbReference type="Gene3D" id="2.170.130.10">
    <property type="entry name" value="TonB-dependent receptor, plug domain"/>
    <property type="match status" value="1"/>
</dbReference>
<dbReference type="InterPro" id="IPR037066">
    <property type="entry name" value="Plug_dom_sf"/>
</dbReference>
<keyword evidence="3" id="KW-0998">Cell outer membrane</keyword>
<dbReference type="PANTHER" id="PTHR40980">
    <property type="entry name" value="PLUG DOMAIN-CONTAINING PROTEIN"/>
    <property type="match status" value="1"/>
</dbReference>
<keyword evidence="2" id="KW-0472">Membrane</keyword>
<dbReference type="InterPro" id="IPR036942">
    <property type="entry name" value="Beta-barrel_TonB_sf"/>
</dbReference>
<reference evidence="5" key="1">
    <citation type="submission" date="2022-03" db="EMBL/GenBank/DDBJ databases">
        <title>De novo assembled genomes of Belliella spp. (Cyclobacteriaceae) strains.</title>
        <authorList>
            <person name="Szabo A."/>
            <person name="Korponai K."/>
            <person name="Felfoldi T."/>
        </authorList>
    </citation>
    <scope>NUCLEOTIDE SEQUENCE</scope>
    <source>
        <strain evidence="5">DSM 111903</strain>
    </source>
</reference>
<evidence type="ECO:0000256" key="1">
    <source>
        <dbReference type="ARBA" id="ARBA00004442"/>
    </source>
</evidence>
<dbReference type="InterPro" id="IPR041700">
    <property type="entry name" value="OMP_b-brl_3"/>
</dbReference>
<dbReference type="SUPFAM" id="SSF56935">
    <property type="entry name" value="Porins"/>
    <property type="match status" value="1"/>
</dbReference>
<accession>A0ABS9V8R5</accession>
<name>A0ABS9V8R5_9BACT</name>
<evidence type="ECO:0000313" key="6">
    <source>
        <dbReference type="Proteomes" id="UP001165430"/>
    </source>
</evidence>
<dbReference type="SUPFAM" id="SSF49464">
    <property type="entry name" value="Carboxypeptidase regulatory domain-like"/>
    <property type="match status" value="1"/>
</dbReference>
<comment type="subcellular location">
    <subcellularLocation>
        <location evidence="1">Cell outer membrane</location>
    </subcellularLocation>
</comment>
<evidence type="ECO:0000256" key="2">
    <source>
        <dbReference type="ARBA" id="ARBA00023136"/>
    </source>
</evidence>
<dbReference type="EMBL" id="JAKZGO010000003">
    <property type="protein sequence ID" value="MCH7412819.1"/>
    <property type="molecule type" value="Genomic_DNA"/>
</dbReference>
<dbReference type="RefSeq" id="WP_241410358.1">
    <property type="nucleotide sequence ID" value="NZ_JAKZGO010000003.1"/>
</dbReference>
<protein>
    <submittedName>
        <fullName evidence="5">Outer membrane beta-barrel protein</fullName>
    </submittedName>
</protein>
<keyword evidence="6" id="KW-1185">Reference proteome</keyword>
<dbReference type="PANTHER" id="PTHR40980:SF3">
    <property type="entry name" value="TONB-DEPENDENT RECEPTOR-LIKE BETA-BARREL DOMAIN-CONTAINING PROTEIN"/>
    <property type="match status" value="1"/>
</dbReference>
<proteinExistence type="predicted"/>